<dbReference type="CDD" id="cd00609">
    <property type="entry name" value="AAT_like"/>
    <property type="match status" value="1"/>
</dbReference>
<dbReference type="RefSeq" id="WP_025344458.1">
    <property type="nucleotide sequence ID" value="NZ_CP007201.1"/>
</dbReference>
<dbReference type="GO" id="GO:0004069">
    <property type="term" value="F:L-aspartate:2-oxoglutarate aminotransferase activity"/>
    <property type="evidence" value="ECO:0007669"/>
    <property type="project" value="UniProtKB-EC"/>
</dbReference>
<name>A0AA86DZA0_SULMK</name>
<keyword evidence="3 7" id="KW-0032">Aminotransferase</keyword>
<feature type="domain" description="Aminotransferase class I/classII large" evidence="6">
    <location>
        <begin position="23"/>
        <end position="364"/>
    </location>
</feature>
<keyword evidence="5" id="KW-0663">Pyridoxal phosphate</keyword>
<dbReference type="Proteomes" id="UP000019322">
    <property type="component" value="Chromosome"/>
</dbReference>
<dbReference type="InterPro" id="IPR004839">
    <property type="entry name" value="Aminotransferase_I/II_large"/>
</dbReference>
<dbReference type="GO" id="GO:0006520">
    <property type="term" value="P:amino acid metabolic process"/>
    <property type="evidence" value="ECO:0007669"/>
    <property type="project" value="InterPro"/>
</dbReference>
<dbReference type="EC" id="2.6.1.1" evidence="7"/>
<dbReference type="Pfam" id="PF00155">
    <property type="entry name" value="Aminotran_1_2"/>
    <property type="match status" value="1"/>
</dbReference>
<accession>A0AA86DZA0</accession>
<comment type="similarity">
    <text evidence="2">Belongs to the class-I pyridoxal-phosphate-dependent aminotransferase family.</text>
</comment>
<gene>
    <name evidence="7" type="ORF">SMUL_1319</name>
</gene>
<evidence type="ECO:0000259" key="6">
    <source>
        <dbReference type="Pfam" id="PF00155"/>
    </source>
</evidence>
<dbReference type="AlphaFoldDB" id="A0AA86DZA0"/>
<sequence>MRCEKMSSFIVMDIVKEAEKFEDCIHFEIGQPDLPPSPKVKQALHVSIDNNKFSYTQSHGLVELREKIAQHYQTTYGVSIDIDQIFLTPGTSGAFMIAYALTLKHGSTLGLSDPSYPCYKNFAYLMDIEPLFMPIGKEDDFELHVKHLEPHKLDALQISSPANPTGNIYKSENFKALIEYCEKEKIAFISDELYHGLTYEDKADTALQYGKNVFVINGFSKYYCMPGQRLGWVIVPKEQIRHAEIVAQNLFISAPTLSQYGALEAFDDAYLATIKQEFKARRDFLYAELSTLFDIDAKPDGAFYLWANISKYSNDSFAFAKELLDTLHVATTPGIDFGSNGTEHYLRFAYTRSIEHMREGVERLRNYLYTRKSL</sequence>
<keyword evidence="4 7" id="KW-0808">Transferase</keyword>
<evidence type="ECO:0000256" key="1">
    <source>
        <dbReference type="ARBA" id="ARBA00001933"/>
    </source>
</evidence>
<dbReference type="PANTHER" id="PTHR46383:SF2">
    <property type="entry name" value="AMINOTRANSFERASE"/>
    <property type="match status" value="1"/>
</dbReference>
<dbReference type="InterPro" id="IPR015424">
    <property type="entry name" value="PyrdxlP-dep_Trfase"/>
</dbReference>
<evidence type="ECO:0000313" key="8">
    <source>
        <dbReference type="Proteomes" id="UP000019322"/>
    </source>
</evidence>
<dbReference type="EMBL" id="CP007201">
    <property type="protein sequence ID" value="AHJ12580.1"/>
    <property type="molecule type" value="Genomic_DNA"/>
</dbReference>
<dbReference type="GO" id="GO:0030170">
    <property type="term" value="F:pyridoxal phosphate binding"/>
    <property type="evidence" value="ECO:0007669"/>
    <property type="project" value="InterPro"/>
</dbReference>
<evidence type="ECO:0000256" key="4">
    <source>
        <dbReference type="ARBA" id="ARBA00022679"/>
    </source>
</evidence>
<organism evidence="7 8">
    <name type="scientific">Sulfurospirillum multivorans (strain DM 12446 / JCM 15788 / NBRC 109480)</name>
    <dbReference type="NCBI Taxonomy" id="1150621"/>
    <lineage>
        <taxon>Bacteria</taxon>
        <taxon>Pseudomonadati</taxon>
        <taxon>Campylobacterota</taxon>
        <taxon>Epsilonproteobacteria</taxon>
        <taxon>Campylobacterales</taxon>
        <taxon>Sulfurospirillaceae</taxon>
        <taxon>Sulfurospirillum</taxon>
    </lineage>
</organism>
<dbReference type="KEGG" id="smul:SMUL_1319"/>
<evidence type="ECO:0000313" key="7">
    <source>
        <dbReference type="EMBL" id="AHJ12580.1"/>
    </source>
</evidence>
<protein>
    <submittedName>
        <fullName evidence="7">Aspartate aminotransferase</fullName>
        <ecNumber evidence="7">2.6.1.1</ecNumber>
    </submittedName>
</protein>
<proteinExistence type="inferred from homology"/>
<reference evidence="7 8" key="1">
    <citation type="journal article" date="2014" name="Environ. Microbiol.">
        <title>Insights into organohalide respiration and the versatile catabolism of Sulfurospirillum multivorans gained from comparative genomics and physiological studies.</title>
        <authorList>
            <person name="Goris T."/>
            <person name="Schubert T."/>
            <person name="Gadkari J."/>
            <person name="Wubet T."/>
            <person name="Tarkka M."/>
            <person name="Buscot F."/>
            <person name="Adrian L."/>
            <person name="Diekert G."/>
        </authorList>
    </citation>
    <scope>NUCLEOTIDE SEQUENCE [LARGE SCALE GENOMIC DNA]</scope>
    <source>
        <strain evidence="8">DM 12446 / JCM 15788 / NBRC 109480</strain>
    </source>
</reference>
<evidence type="ECO:0000256" key="3">
    <source>
        <dbReference type="ARBA" id="ARBA00022576"/>
    </source>
</evidence>
<dbReference type="SUPFAM" id="SSF53383">
    <property type="entry name" value="PLP-dependent transferases"/>
    <property type="match status" value="1"/>
</dbReference>
<comment type="cofactor">
    <cofactor evidence="1">
        <name>pyridoxal 5'-phosphate</name>
        <dbReference type="ChEBI" id="CHEBI:597326"/>
    </cofactor>
</comment>
<dbReference type="Gene3D" id="3.40.640.10">
    <property type="entry name" value="Type I PLP-dependent aspartate aminotransferase-like (Major domain)"/>
    <property type="match status" value="1"/>
</dbReference>
<evidence type="ECO:0000256" key="2">
    <source>
        <dbReference type="ARBA" id="ARBA00007441"/>
    </source>
</evidence>
<evidence type="ECO:0000256" key="5">
    <source>
        <dbReference type="ARBA" id="ARBA00022898"/>
    </source>
</evidence>
<dbReference type="InterPro" id="IPR050596">
    <property type="entry name" value="AspAT/PAT-like"/>
</dbReference>
<dbReference type="InterPro" id="IPR015421">
    <property type="entry name" value="PyrdxlP-dep_Trfase_major"/>
</dbReference>
<dbReference type="PANTHER" id="PTHR46383">
    <property type="entry name" value="ASPARTATE AMINOTRANSFERASE"/>
    <property type="match status" value="1"/>
</dbReference>